<dbReference type="RefSeq" id="XP_014475158.1">
    <property type="nucleotide sequence ID" value="XM_014619672.1"/>
</dbReference>
<evidence type="ECO:0000313" key="5">
    <source>
        <dbReference type="Proteomes" id="UP000515204"/>
    </source>
</evidence>
<dbReference type="KEGG" id="dqu:106744704"/>
<sequence length="543" mass="61622">MLTPRFKLTQTDTEVVIVIHALYTNVKDTEIYVDGTDFRFYSTPYFLRLKLPGEIEENDSSSGSYDCDTGIFTLKLSKVNKGEYFENLDMVTTLLEPPKKHSKSFPSIEVIGNPSTSSAGIDGNLQDIADIDMSSGADLGNDWFISQKQPLENITLLANSPKYGFANKISGALIAFEPVWIKDIIDLPAPDTTPEVERKTLRQLRENKDFNEEHYLADFFEPECDKHIAYVAEWDKLQEDQIAFNEVEVDLLKELPNKEYLLEVEDIQKLCLNLVDILYASCYNHRTTLGENTVESGWTINKLSSTLCWFQDFTSIDEVITACFRRSFCYPLHRNWNLSVKVLEDVQKVVKLGKKYIIKRFCEIHNIFNTSYEPRYILNQLYIKDFLIWLQQCSESLIESLQTTLNNVSPDKTNIGFDLVGLESIGYDIHGKLVIANMIHQTTDELDGLVLEDTEEEKSKNMYHAKQRQLIKHLCRLSSSSSSSTDSTDTDYETDSGNNLTRITTSSSGSTSSASDLDSDDFSNPESNDSSDSESGNVNESQL</sequence>
<reference evidence="6 7" key="1">
    <citation type="submission" date="2025-04" db="UniProtKB">
        <authorList>
            <consortium name="RefSeq"/>
        </authorList>
    </citation>
    <scope>IDENTIFICATION</scope>
</reference>
<dbReference type="OrthoDB" id="73639at2759"/>
<name>A0A6P3XA80_DINQU</name>
<evidence type="ECO:0000313" key="8">
    <source>
        <dbReference type="RefSeq" id="XP_014475172.1"/>
    </source>
</evidence>
<dbReference type="PANTHER" id="PTHR12967">
    <property type="entry name" value="PROTEIN SHQ1 HOMOLOG"/>
    <property type="match status" value="1"/>
</dbReference>
<evidence type="ECO:0000259" key="4">
    <source>
        <dbReference type="PROSITE" id="PS51203"/>
    </source>
</evidence>
<dbReference type="InterPro" id="IPR007052">
    <property type="entry name" value="CS_dom"/>
</dbReference>
<feature type="domain" description="CS" evidence="4">
    <location>
        <begin position="1"/>
        <end position="89"/>
    </location>
</feature>
<dbReference type="RefSeq" id="XP_014475164.1">
    <property type="nucleotide sequence ID" value="XM_014619678.1"/>
</dbReference>
<dbReference type="GO" id="GO:0000493">
    <property type="term" value="P:box H/ACA snoRNP assembly"/>
    <property type="evidence" value="ECO:0007669"/>
    <property type="project" value="InterPro"/>
</dbReference>
<dbReference type="GO" id="GO:0051082">
    <property type="term" value="F:unfolded protein binding"/>
    <property type="evidence" value="ECO:0007669"/>
    <property type="project" value="TreeGrafter"/>
</dbReference>
<dbReference type="InterPro" id="IPR048696">
    <property type="entry name" value="SHQ1-like_CS"/>
</dbReference>
<evidence type="ECO:0000313" key="7">
    <source>
        <dbReference type="RefSeq" id="XP_014475164.1"/>
    </source>
</evidence>
<dbReference type="InterPro" id="IPR039742">
    <property type="entry name" value="Shq1"/>
</dbReference>
<evidence type="ECO:0000256" key="1">
    <source>
        <dbReference type="ARBA" id="ARBA00005607"/>
    </source>
</evidence>
<gene>
    <name evidence="6 7 8" type="primary">LOC106744704</name>
</gene>
<dbReference type="Proteomes" id="UP000515204">
    <property type="component" value="Unplaced"/>
</dbReference>
<dbReference type="InterPro" id="IPR008978">
    <property type="entry name" value="HSP20-like_chaperone"/>
</dbReference>
<dbReference type="InterPro" id="IPR007009">
    <property type="entry name" value="Shq1_C"/>
</dbReference>
<feature type="region of interest" description="Disordered" evidence="3">
    <location>
        <begin position="479"/>
        <end position="543"/>
    </location>
</feature>
<evidence type="ECO:0000256" key="3">
    <source>
        <dbReference type="SAM" id="MobiDB-lite"/>
    </source>
</evidence>
<dbReference type="Pfam" id="PF04925">
    <property type="entry name" value="SHQ1"/>
    <property type="match status" value="1"/>
</dbReference>
<keyword evidence="5" id="KW-1185">Reference proteome</keyword>
<evidence type="ECO:0000256" key="2">
    <source>
        <dbReference type="ARBA" id="ARBA00013750"/>
    </source>
</evidence>
<dbReference type="CDD" id="cd06463">
    <property type="entry name" value="p23_like"/>
    <property type="match status" value="1"/>
</dbReference>
<dbReference type="GO" id="GO:0005654">
    <property type="term" value="C:nucleoplasm"/>
    <property type="evidence" value="ECO:0007669"/>
    <property type="project" value="TreeGrafter"/>
</dbReference>
<dbReference type="PANTHER" id="PTHR12967:SF0">
    <property type="entry name" value="PROTEIN SHQ1 HOMOLOG"/>
    <property type="match status" value="1"/>
</dbReference>
<evidence type="ECO:0000313" key="6">
    <source>
        <dbReference type="RefSeq" id="XP_014475158.1"/>
    </source>
</evidence>
<dbReference type="RefSeq" id="XP_014475172.1">
    <property type="nucleotide sequence ID" value="XM_014619686.1"/>
</dbReference>
<dbReference type="GeneID" id="106744704"/>
<protein>
    <recommendedName>
        <fullName evidence="2">Protein SHQ1 homolog</fullName>
    </recommendedName>
</protein>
<feature type="compositionally biased region" description="Low complexity" evidence="3">
    <location>
        <begin position="524"/>
        <end position="543"/>
    </location>
</feature>
<dbReference type="Gene3D" id="2.60.40.790">
    <property type="match status" value="1"/>
</dbReference>
<dbReference type="Pfam" id="PF21413">
    <property type="entry name" value="SHQ1-like_CS"/>
    <property type="match status" value="1"/>
</dbReference>
<dbReference type="SUPFAM" id="SSF49764">
    <property type="entry name" value="HSP20-like chaperones"/>
    <property type="match status" value="1"/>
</dbReference>
<feature type="compositionally biased region" description="Low complexity" evidence="3">
    <location>
        <begin position="501"/>
        <end position="516"/>
    </location>
</feature>
<dbReference type="GO" id="GO:0005737">
    <property type="term" value="C:cytoplasm"/>
    <property type="evidence" value="ECO:0007669"/>
    <property type="project" value="TreeGrafter"/>
</dbReference>
<accession>A0A6P3XA80</accession>
<proteinExistence type="inferred from homology"/>
<dbReference type="PROSITE" id="PS51203">
    <property type="entry name" value="CS"/>
    <property type="match status" value="1"/>
</dbReference>
<dbReference type="AlphaFoldDB" id="A0A6P3XA80"/>
<organism evidence="5 8">
    <name type="scientific">Dinoponera quadriceps</name>
    <name type="common">South American ant</name>
    <dbReference type="NCBI Taxonomy" id="609295"/>
    <lineage>
        <taxon>Eukaryota</taxon>
        <taxon>Metazoa</taxon>
        <taxon>Ecdysozoa</taxon>
        <taxon>Arthropoda</taxon>
        <taxon>Hexapoda</taxon>
        <taxon>Insecta</taxon>
        <taxon>Pterygota</taxon>
        <taxon>Neoptera</taxon>
        <taxon>Endopterygota</taxon>
        <taxon>Hymenoptera</taxon>
        <taxon>Apocrita</taxon>
        <taxon>Aculeata</taxon>
        <taxon>Formicoidea</taxon>
        <taxon>Formicidae</taxon>
        <taxon>Ponerinae</taxon>
        <taxon>Ponerini</taxon>
        <taxon>Dinoponera</taxon>
    </lineage>
</organism>
<comment type="similarity">
    <text evidence="1">Belongs to the SHQ1 family.</text>
</comment>